<feature type="transmembrane region" description="Helical" evidence="1">
    <location>
        <begin position="6"/>
        <end position="22"/>
    </location>
</feature>
<comment type="caution">
    <text evidence="3">The sequence shown here is derived from an EMBL/GenBank/DDBJ whole genome shotgun (WGS) entry which is preliminary data.</text>
</comment>
<dbReference type="EMBL" id="MFJV01000001">
    <property type="protein sequence ID" value="OGG24394.1"/>
    <property type="molecule type" value="Genomic_DNA"/>
</dbReference>
<name>A0A1F6AI35_9BACT</name>
<keyword evidence="1" id="KW-1133">Transmembrane helix</keyword>
<evidence type="ECO:0000256" key="1">
    <source>
        <dbReference type="SAM" id="Phobius"/>
    </source>
</evidence>
<evidence type="ECO:0000259" key="2">
    <source>
        <dbReference type="Pfam" id="PF04892"/>
    </source>
</evidence>
<protein>
    <recommendedName>
        <fullName evidence="2">VanZ-like domain-containing protein</fullName>
    </recommendedName>
</protein>
<keyword evidence="1" id="KW-0812">Transmembrane</keyword>
<dbReference type="Pfam" id="PF04892">
    <property type="entry name" value="VanZ"/>
    <property type="match status" value="1"/>
</dbReference>
<gene>
    <name evidence="3" type="ORF">A3A79_04385</name>
</gene>
<sequence length="127" mass="15156">MKYLRLWVPAIIWMSLIFLFSTQESVQVSEEQILNFLFFKTLHVIEYGILFLLYVRATKNSLVSFFLTIIYAITDEIHQTFIPSREGRLRDVIIDTVGASITWYFLIHVLPKMPKRLRKWAIDWQIT</sequence>
<keyword evidence="1" id="KW-0472">Membrane</keyword>
<dbReference type="Proteomes" id="UP000178759">
    <property type="component" value="Unassembled WGS sequence"/>
</dbReference>
<organism evidence="3 4">
    <name type="scientific">Candidatus Gottesmanbacteria bacterium RIFCSPLOWO2_01_FULL_43_11b</name>
    <dbReference type="NCBI Taxonomy" id="1798392"/>
    <lineage>
        <taxon>Bacteria</taxon>
        <taxon>Candidatus Gottesmaniibacteriota</taxon>
    </lineage>
</organism>
<feature type="domain" description="VanZ-like" evidence="2">
    <location>
        <begin position="7"/>
        <end position="106"/>
    </location>
</feature>
<feature type="transmembrane region" description="Helical" evidence="1">
    <location>
        <begin position="92"/>
        <end position="110"/>
    </location>
</feature>
<dbReference type="InterPro" id="IPR006976">
    <property type="entry name" value="VanZ-like"/>
</dbReference>
<feature type="transmembrane region" description="Helical" evidence="1">
    <location>
        <begin position="34"/>
        <end position="55"/>
    </location>
</feature>
<accession>A0A1F6AI35</accession>
<reference evidence="3 4" key="1">
    <citation type="journal article" date="2016" name="Nat. Commun.">
        <title>Thousands of microbial genomes shed light on interconnected biogeochemical processes in an aquifer system.</title>
        <authorList>
            <person name="Anantharaman K."/>
            <person name="Brown C.T."/>
            <person name="Hug L.A."/>
            <person name="Sharon I."/>
            <person name="Castelle C.J."/>
            <person name="Probst A.J."/>
            <person name="Thomas B.C."/>
            <person name="Singh A."/>
            <person name="Wilkins M.J."/>
            <person name="Karaoz U."/>
            <person name="Brodie E.L."/>
            <person name="Williams K.H."/>
            <person name="Hubbard S.S."/>
            <person name="Banfield J.F."/>
        </authorList>
    </citation>
    <scope>NUCLEOTIDE SEQUENCE [LARGE SCALE GENOMIC DNA]</scope>
</reference>
<dbReference type="STRING" id="1798392.A3A79_04385"/>
<dbReference type="NCBIfam" id="NF037970">
    <property type="entry name" value="vanZ_1"/>
    <property type="match status" value="1"/>
</dbReference>
<evidence type="ECO:0000313" key="4">
    <source>
        <dbReference type="Proteomes" id="UP000178759"/>
    </source>
</evidence>
<evidence type="ECO:0000313" key="3">
    <source>
        <dbReference type="EMBL" id="OGG24394.1"/>
    </source>
</evidence>
<proteinExistence type="predicted"/>
<dbReference type="AlphaFoldDB" id="A0A1F6AI35"/>